<dbReference type="GO" id="GO:0006508">
    <property type="term" value="P:proteolysis"/>
    <property type="evidence" value="ECO:0007669"/>
    <property type="project" value="UniProtKB-KW"/>
</dbReference>
<reference evidence="4 5" key="1">
    <citation type="journal article" date="2018" name="BMC Genomics">
        <title>Whole genome sequencing and function prediction of 133 gut anaerobes isolated from chicken caecum in pure cultures.</title>
        <authorList>
            <person name="Medvecky M."/>
            <person name="Cejkova D."/>
            <person name="Polansky O."/>
            <person name="Karasova D."/>
            <person name="Kubasova T."/>
            <person name="Cizek A."/>
            <person name="Rychlik I."/>
        </authorList>
    </citation>
    <scope>NUCLEOTIDE SEQUENCE [LARGE SCALE GENOMIC DNA]</scope>
    <source>
        <strain evidence="4 5">An13</strain>
    </source>
</reference>
<gene>
    <name evidence="4" type="ORF">B5E75_07360</name>
</gene>
<dbReference type="Pfam" id="PF03418">
    <property type="entry name" value="Peptidase_A25"/>
    <property type="match status" value="1"/>
</dbReference>
<evidence type="ECO:0000256" key="1">
    <source>
        <dbReference type="ARBA" id="ARBA00022670"/>
    </source>
</evidence>
<accession>A0A1Y4SWJ9</accession>
<dbReference type="Proteomes" id="UP000195305">
    <property type="component" value="Unassembled WGS sequence"/>
</dbReference>
<evidence type="ECO:0000313" key="4">
    <source>
        <dbReference type="EMBL" id="OUQ34286.1"/>
    </source>
</evidence>
<dbReference type="RefSeq" id="WP_087358108.1">
    <property type="nucleotide sequence ID" value="NZ_NFLJ01000018.1"/>
</dbReference>
<dbReference type="InterPro" id="IPR005080">
    <property type="entry name" value="Peptidase_A25"/>
</dbReference>
<protein>
    <submittedName>
        <fullName evidence="4">Spore protease</fullName>
    </submittedName>
</protein>
<name>A0A1Y4SWJ9_9FIRM</name>
<dbReference type="InterPro" id="IPR023430">
    <property type="entry name" value="Pept_HybD-like_dom_sf"/>
</dbReference>
<dbReference type="AlphaFoldDB" id="A0A1Y4SWJ9"/>
<evidence type="ECO:0000256" key="2">
    <source>
        <dbReference type="ARBA" id="ARBA00022801"/>
    </source>
</evidence>
<evidence type="ECO:0000256" key="3">
    <source>
        <dbReference type="ARBA" id="ARBA00023145"/>
    </source>
</evidence>
<keyword evidence="3" id="KW-0865">Zymogen</keyword>
<dbReference type="GO" id="GO:0008233">
    <property type="term" value="F:peptidase activity"/>
    <property type="evidence" value="ECO:0007669"/>
    <property type="project" value="UniProtKB-KW"/>
</dbReference>
<sequence>MNKYYTRSDLAIESLAYATKDKDYKHNQKKDGNVTIEIFEILQTSSLYPHDIGKYIEISFPDYQEYETVSKHFQKQLSQLIKDKVKKIDPLILWIGLGNPTLTSDAIGPRTLHQIRATHHYPIEERHRHQYYDTMCIAPGVMAHTGMETANILLSLIEEFQPDLVIAIDALCAQSYEKICRVIQMNNVGIYPGSGIGNHRKNISEATMGIPVLAIGVPTVIHVSSLVSDVYNLLEGYFKESLDPSTALKVGKRKRYEGRLNEVQRRLILGEIGQLSEQKRIQLLNEVLNPIEDQFIMSDKQIDFDIEMLAKLLSTSINELTY</sequence>
<evidence type="ECO:0000313" key="5">
    <source>
        <dbReference type="Proteomes" id="UP000195305"/>
    </source>
</evidence>
<dbReference type="EMBL" id="NFLJ01000018">
    <property type="protein sequence ID" value="OUQ34286.1"/>
    <property type="molecule type" value="Genomic_DNA"/>
</dbReference>
<keyword evidence="5" id="KW-1185">Reference proteome</keyword>
<dbReference type="OrthoDB" id="9777293at2"/>
<keyword evidence="1 4" id="KW-0645">Protease</keyword>
<dbReference type="GO" id="GO:0009847">
    <property type="term" value="P:spore germination"/>
    <property type="evidence" value="ECO:0007669"/>
    <property type="project" value="InterPro"/>
</dbReference>
<dbReference type="SUPFAM" id="SSF53163">
    <property type="entry name" value="HybD-like"/>
    <property type="match status" value="1"/>
</dbReference>
<organism evidence="4 5">
    <name type="scientific">Massilimicrobiota timonensis</name>
    <dbReference type="NCBI Taxonomy" id="1776392"/>
    <lineage>
        <taxon>Bacteria</taxon>
        <taxon>Bacillati</taxon>
        <taxon>Bacillota</taxon>
        <taxon>Erysipelotrichia</taxon>
        <taxon>Erysipelotrichales</taxon>
        <taxon>Erysipelotrichaceae</taxon>
        <taxon>Massilimicrobiota</taxon>
    </lineage>
</organism>
<proteinExistence type="predicted"/>
<dbReference type="Gene3D" id="3.40.50.1450">
    <property type="entry name" value="HybD-like"/>
    <property type="match status" value="1"/>
</dbReference>
<dbReference type="NCBIfam" id="TIGR01441">
    <property type="entry name" value="GPR"/>
    <property type="match status" value="1"/>
</dbReference>
<keyword evidence="2" id="KW-0378">Hydrolase</keyword>
<comment type="caution">
    <text evidence="4">The sequence shown here is derived from an EMBL/GenBank/DDBJ whole genome shotgun (WGS) entry which is preliminary data.</text>
</comment>